<name>A0A485LCA8_9STRA</name>
<evidence type="ECO:0000313" key="4">
    <source>
        <dbReference type="Proteomes" id="UP000332933"/>
    </source>
</evidence>
<sequence length="249" mass="26896">MEEVGRIDAVHPTKPAASLRVFCVDGRHPSRDGSLLALLQNREDIVVRSYCPTTSIFPPKEEKSAIALLFVLCVVFVCVAASKLILFTLEFNHEDPFTANVLLAAFAFVALLLASVVDEVFREVRLNSLKQSENGSALAAAVRDFECDVLVGRGYGGDLVLHVLSDAKKYKCSLPSVVLHPASAAQGAFSEPIHPALLVSTCTCDGPMSIDPLGKEGPACDGRRCQNVITVDNLMRMIKNAAHLHRPTT</sequence>
<keyword evidence="1" id="KW-0812">Transmembrane</keyword>
<dbReference type="Proteomes" id="UP000332933">
    <property type="component" value="Unassembled WGS sequence"/>
</dbReference>
<protein>
    <submittedName>
        <fullName evidence="3">Aste57867_17875 protein</fullName>
    </submittedName>
</protein>
<reference evidence="3 4" key="1">
    <citation type="submission" date="2019-03" db="EMBL/GenBank/DDBJ databases">
        <authorList>
            <person name="Gaulin E."/>
            <person name="Dumas B."/>
        </authorList>
    </citation>
    <scope>NUCLEOTIDE SEQUENCE [LARGE SCALE GENOMIC DNA]</scope>
    <source>
        <strain evidence="3">CBS 568.67</strain>
    </source>
</reference>
<evidence type="ECO:0000313" key="2">
    <source>
        <dbReference type="EMBL" id="KAF0690756.1"/>
    </source>
</evidence>
<organism evidence="3 4">
    <name type="scientific">Aphanomyces stellatus</name>
    <dbReference type="NCBI Taxonomy" id="120398"/>
    <lineage>
        <taxon>Eukaryota</taxon>
        <taxon>Sar</taxon>
        <taxon>Stramenopiles</taxon>
        <taxon>Oomycota</taxon>
        <taxon>Saprolegniomycetes</taxon>
        <taxon>Saprolegniales</taxon>
        <taxon>Verrucalvaceae</taxon>
        <taxon>Aphanomyces</taxon>
    </lineage>
</organism>
<feature type="transmembrane region" description="Helical" evidence="1">
    <location>
        <begin position="101"/>
        <end position="121"/>
    </location>
</feature>
<keyword evidence="4" id="KW-1185">Reference proteome</keyword>
<reference evidence="2" key="2">
    <citation type="submission" date="2019-06" db="EMBL/GenBank/DDBJ databases">
        <title>Genomics analysis of Aphanomyces spp. identifies a new class of oomycete effector associated with host adaptation.</title>
        <authorList>
            <person name="Gaulin E."/>
        </authorList>
    </citation>
    <scope>NUCLEOTIDE SEQUENCE</scope>
    <source>
        <strain evidence="2">CBS 578.67</strain>
    </source>
</reference>
<keyword evidence="1" id="KW-0472">Membrane</keyword>
<dbReference type="AlphaFoldDB" id="A0A485LCA8"/>
<accession>A0A485LCA8</accession>
<dbReference type="OrthoDB" id="79922at2759"/>
<evidence type="ECO:0000256" key="1">
    <source>
        <dbReference type="SAM" id="Phobius"/>
    </source>
</evidence>
<keyword evidence="1" id="KW-1133">Transmembrane helix</keyword>
<evidence type="ECO:0000313" key="3">
    <source>
        <dbReference type="EMBL" id="VFT94618.1"/>
    </source>
</evidence>
<gene>
    <name evidence="3" type="primary">Aste57867_17875</name>
    <name evidence="2" type="ORF">As57867_017814</name>
    <name evidence="3" type="ORF">ASTE57867_17875</name>
</gene>
<feature type="transmembrane region" description="Helical" evidence="1">
    <location>
        <begin position="65"/>
        <end position="89"/>
    </location>
</feature>
<proteinExistence type="predicted"/>
<dbReference type="EMBL" id="VJMH01006335">
    <property type="protein sequence ID" value="KAF0690756.1"/>
    <property type="molecule type" value="Genomic_DNA"/>
</dbReference>
<dbReference type="EMBL" id="CAADRA010006356">
    <property type="protein sequence ID" value="VFT94618.1"/>
    <property type="molecule type" value="Genomic_DNA"/>
</dbReference>